<evidence type="ECO:0000256" key="1">
    <source>
        <dbReference type="ARBA" id="ARBA00011040"/>
    </source>
</evidence>
<dbReference type="NCBIfam" id="TIGR00345">
    <property type="entry name" value="GET3_arsA_TRC40"/>
    <property type="match status" value="1"/>
</dbReference>
<dbReference type="PANTHER" id="PTHR10803:SF3">
    <property type="entry name" value="ATPASE GET3"/>
    <property type="match status" value="1"/>
</dbReference>
<dbReference type="CDD" id="cd02035">
    <property type="entry name" value="ArsA"/>
    <property type="match status" value="1"/>
</dbReference>
<dbReference type="PANTHER" id="PTHR10803">
    <property type="entry name" value="ARSENICAL PUMP-DRIVING ATPASE ARSENITE-TRANSLOCATING ATPASE"/>
    <property type="match status" value="1"/>
</dbReference>
<reference evidence="4" key="1">
    <citation type="submission" date="2017-06" db="EMBL/GenBank/DDBJ databases">
        <authorList>
            <person name="Cremers G."/>
        </authorList>
    </citation>
    <scope>NUCLEOTIDE SEQUENCE [LARGE SCALE GENOMIC DNA]</scope>
</reference>
<gene>
    <name evidence="3" type="ORF">MNV_540002</name>
</gene>
<comment type="similarity">
    <text evidence="1">Belongs to the arsA ATPase family.</text>
</comment>
<dbReference type="AlphaFoldDB" id="A0A284VRJ2"/>
<sequence length="422" mass="48064">MKLKDIVERPGMRYLLFAGKGGLGKTTLSATTARYLASCGKKVIVFSTDPQASLTDVFEYDLFGKGEVKLADNLYALEIDADRVVSEYQASVRKRITDMYGSVPEEIDDYIKSASAQPAMSESATFDSMIELIMAGNYDYYIFDMMPHGHAIRFLSMASLLDIWINKVVDIRKDSQDVDERVKRISGKNSGEAESTGILEELQDIKNRLGFMAKIIGGRETTALFYVVIPEQMAIMDTETAIQEFRKFGIELSGIIVNQVYPQELLQDENVPEFLKSRVRMQQANIEIIHKKFADKIIAEVPMMDREPKGLGCLRRQLLSCTGERHEQIFRNPGRKQNQVHVFRWKRRRGENCDGSSHCTLSRLPWKENASLQHEPGTQPLQLLRATVHRQGRDAGRRNEQPLCTGNRNCGNCWKIPREYPR</sequence>
<name>A0A284VRJ2_9EURY</name>
<keyword evidence="4" id="KW-1185">Reference proteome</keyword>
<dbReference type="OrthoDB" id="46198at2157"/>
<protein>
    <submittedName>
        <fullName evidence="3">Arsenite-transporting ATPase (Modular protein)</fullName>
    </submittedName>
</protein>
<evidence type="ECO:0000313" key="3">
    <source>
        <dbReference type="EMBL" id="SNQ61905.1"/>
    </source>
</evidence>
<dbReference type="GO" id="GO:0005524">
    <property type="term" value="F:ATP binding"/>
    <property type="evidence" value="ECO:0007669"/>
    <property type="project" value="InterPro"/>
</dbReference>
<dbReference type="Pfam" id="PF02374">
    <property type="entry name" value="ArsA_ATPase"/>
    <property type="match status" value="1"/>
</dbReference>
<dbReference type="Proteomes" id="UP000218615">
    <property type="component" value="Unassembled WGS sequence"/>
</dbReference>
<dbReference type="InterPro" id="IPR027417">
    <property type="entry name" value="P-loop_NTPase"/>
</dbReference>
<dbReference type="GO" id="GO:0016887">
    <property type="term" value="F:ATP hydrolysis activity"/>
    <property type="evidence" value="ECO:0007669"/>
    <property type="project" value="InterPro"/>
</dbReference>
<evidence type="ECO:0000313" key="4">
    <source>
        <dbReference type="Proteomes" id="UP000218615"/>
    </source>
</evidence>
<dbReference type="Gene3D" id="3.40.50.300">
    <property type="entry name" value="P-loop containing nucleotide triphosphate hydrolases"/>
    <property type="match status" value="1"/>
</dbReference>
<accession>A0A284VRJ2</accession>
<dbReference type="InterPro" id="IPR025723">
    <property type="entry name" value="ArsA/GET3_ATPase-like"/>
</dbReference>
<evidence type="ECO:0000259" key="2">
    <source>
        <dbReference type="Pfam" id="PF02374"/>
    </source>
</evidence>
<feature type="domain" description="ArsA/GET3 Anion-transporting ATPase-like" evidence="2">
    <location>
        <begin position="12"/>
        <end position="314"/>
    </location>
</feature>
<proteinExistence type="inferred from homology"/>
<dbReference type="InterPro" id="IPR016300">
    <property type="entry name" value="ATPase_ArsA/GET3"/>
</dbReference>
<dbReference type="EMBL" id="FZMP01000201">
    <property type="protein sequence ID" value="SNQ61905.1"/>
    <property type="molecule type" value="Genomic_DNA"/>
</dbReference>
<dbReference type="SUPFAM" id="SSF52540">
    <property type="entry name" value="P-loop containing nucleoside triphosphate hydrolases"/>
    <property type="match status" value="1"/>
</dbReference>
<organism evidence="3 4">
    <name type="scientific">Candidatus Methanoperedens nitratireducens</name>
    <dbReference type="NCBI Taxonomy" id="1392998"/>
    <lineage>
        <taxon>Archaea</taxon>
        <taxon>Methanobacteriati</taxon>
        <taxon>Methanobacteriota</taxon>
        <taxon>Stenosarchaea group</taxon>
        <taxon>Methanomicrobia</taxon>
        <taxon>Methanosarcinales</taxon>
        <taxon>ANME-2 cluster</taxon>
        <taxon>Candidatus Methanoperedentaceae</taxon>
        <taxon>Candidatus Methanoperedens</taxon>
    </lineage>
</organism>